<sequence>MLFIGVSCMLASGCGLSQWVQNGFQVGPDYHPPAASVSEHWIDIGNEHVLPLPPDDPYWWSVFEDPILNNLVQTALAQNLTLRQAGSRIMQARASRAITAGNLFPQVQQSFGDATRIQESQSVALPPPIRAFDEWDVGFNASWEIDVWGKFRRALETADARLEASIYDYDAVLVSLLAEVVSAYIDIRTFEQRIQYAKQNVMVQESSLQLSTTRFDEGKTSKVGVYLAEANLNGTEATLPALETGLRQASNRLCTLLGIPPTDLSTWLGKGDGIPEVPADIAVGIPADLLRRRPDVRQAERQVAAQSAQIGVAVSDLFPSISLNGEVFQSSEDFGDLFNSASAAGSIGPSFRWNILNYGRITNNVRLQDARLLELIASYQNTVLVASQEVEDALIAFLKSKREVVSLRNGVDNLNESLKLLLIQFEEGSIDFSPIFVLQGSLRSAQDQMAAAEGQVLLNMVAVYRALGGGWQIRYPGFETQVMPVDDQPTDAATDPFLAPEKVEQRNAQLEEFLMPAPGVVPKEDSEDGQ</sequence>
<dbReference type="PANTHER" id="PTHR30203:SF31">
    <property type="entry name" value="RND EFFLUX SYSTEM, OUTER MEMBRANE LIPOPROTEIN, NODT"/>
    <property type="match status" value="1"/>
</dbReference>
<dbReference type="EMBL" id="CP036276">
    <property type="protein sequence ID" value="QDU44616.1"/>
    <property type="molecule type" value="Genomic_DNA"/>
</dbReference>
<evidence type="ECO:0000256" key="2">
    <source>
        <dbReference type="RuleBase" id="RU362097"/>
    </source>
</evidence>
<keyword evidence="4" id="KW-1185">Reference proteome</keyword>
<dbReference type="Pfam" id="PF02321">
    <property type="entry name" value="OEP"/>
    <property type="match status" value="2"/>
</dbReference>
<keyword evidence="2" id="KW-0449">Lipoprotein</keyword>
<keyword evidence="2" id="KW-1134">Transmembrane beta strand</keyword>
<dbReference type="Gene3D" id="1.20.1600.10">
    <property type="entry name" value="Outer membrane efflux proteins (OEP)"/>
    <property type="match status" value="1"/>
</dbReference>
<keyword evidence="2" id="KW-0472">Membrane</keyword>
<dbReference type="Proteomes" id="UP000319383">
    <property type="component" value="Chromosome"/>
</dbReference>
<dbReference type="PANTHER" id="PTHR30203">
    <property type="entry name" value="OUTER MEMBRANE CATION EFFLUX PROTEIN"/>
    <property type="match status" value="1"/>
</dbReference>
<reference evidence="3 4" key="1">
    <citation type="submission" date="2019-02" db="EMBL/GenBank/DDBJ databases">
        <title>Deep-cultivation of Planctomycetes and their phenomic and genomic characterization uncovers novel biology.</title>
        <authorList>
            <person name="Wiegand S."/>
            <person name="Jogler M."/>
            <person name="Boedeker C."/>
            <person name="Pinto D."/>
            <person name="Vollmers J."/>
            <person name="Rivas-Marin E."/>
            <person name="Kohn T."/>
            <person name="Peeters S.H."/>
            <person name="Heuer A."/>
            <person name="Rast P."/>
            <person name="Oberbeckmann S."/>
            <person name="Bunk B."/>
            <person name="Jeske O."/>
            <person name="Meyerdierks A."/>
            <person name="Storesund J.E."/>
            <person name="Kallscheuer N."/>
            <person name="Luecker S."/>
            <person name="Lage O.M."/>
            <person name="Pohl T."/>
            <person name="Merkel B.J."/>
            <person name="Hornburger P."/>
            <person name="Mueller R.-W."/>
            <person name="Bruemmer F."/>
            <person name="Labrenz M."/>
            <person name="Spormann A.M."/>
            <person name="Op den Camp H."/>
            <person name="Overmann J."/>
            <person name="Amann R."/>
            <person name="Jetten M.S.M."/>
            <person name="Mascher T."/>
            <person name="Medema M.H."/>
            <person name="Devos D.P."/>
            <person name="Kaster A.-K."/>
            <person name="Ovreas L."/>
            <person name="Rohde M."/>
            <person name="Galperin M.Y."/>
            <person name="Jogler C."/>
        </authorList>
    </citation>
    <scope>NUCLEOTIDE SEQUENCE [LARGE SCALE GENOMIC DNA]</scope>
    <source>
        <strain evidence="3 4">Mal52</strain>
    </source>
</reference>
<comment type="similarity">
    <text evidence="1 2">Belongs to the outer membrane factor (OMF) (TC 1.B.17) family.</text>
</comment>
<dbReference type="RefSeq" id="WP_338054797.1">
    <property type="nucleotide sequence ID" value="NZ_CP036276.1"/>
</dbReference>
<keyword evidence="2" id="KW-0812">Transmembrane</keyword>
<dbReference type="SUPFAM" id="SSF56954">
    <property type="entry name" value="Outer membrane efflux proteins (OEP)"/>
    <property type="match status" value="1"/>
</dbReference>
<keyword evidence="2" id="KW-0564">Palmitate</keyword>
<evidence type="ECO:0000313" key="3">
    <source>
        <dbReference type="EMBL" id="QDU44616.1"/>
    </source>
</evidence>
<proteinExistence type="inferred from homology"/>
<evidence type="ECO:0000313" key="4">
    <source>
        <dbReference type="Proteomes" id="UP000319383"/>
    </source>
</evidence>
<organism evidence="3 4">
    <name type="scientific">Symmachiella dynata</name>
    <dbReference type="NCBI Taxonomy" id="2527995"/>
    <lineage>
        <taxon>Bacteria</taxon>
        <taxon>Pseudomonadati</taxon>
        <taxon>Planctomycetota</taxon>
        <taxon>Planctomycetia</taxon>
        <taxon>Planctomycetales</taxon>
        <taxon>Planctomycetaceae</taxon>
        <taxon>Symmachiella</taxon>
    </lineage>
</organism>
<dbReference type="NCBIfam" id="TIGR01845">
    <property type="entry name" value="outer_NodT"/>
    <property type="match status" value="1"/>
</dbReference>
<gene>
    <name evidence="3" type="primary">oprM_1</name>
    <name evidence="3" type="ORF">Mal52_31020</name>
</gene>
<dbReference type="AlphaFoldDB" id="A0A517ZQ47"/>
<dbReference type="GO" id="GO:0015562">
    <property type="term" value="F:efflux transmembrane transporter activity"/>
    <property type="evidence" value="ECO:0007669"/>
    <property type="project" value="InterPro"/>
</dbReference>
<dbReference type="InterPro" id="IPR010131">
    <property type="entry name" value="MdtP/NodT-like"/>
</dbReference>
<dbReference type="InterPro" id="IPR003423">
    <property type="entry name" value="OMP_efflux"/>
</dbReference>
<comment type="subcellular location">
    <subcellularLocation>
        <location evidence="2">Cell membrane</location>
        <topology evidence="2">Lipid-anchor</topology>
    </subcellularLocation>
</comment>
<name>A0A517ZQ47_9PLAN</name>
<dbReference type="Gene3D" id="2.20.200.10">
    <property type="entry name" value="Outer membrane efflux proteins (OEP)"/>
    <property type="match status" value="1"/>
</dbReference>
<dbReference type="GO" id="GO:0005886">
    <property type="term" value="C:plasma membrane"/>
    <property type="evidence" value="ECO:0007669"/>
    <property type="project" value="UniProtKB-SubCell"/>
</dbReference>
<dbReference type="KEGG" id="sdyn:Mal52_31020"/>
<accession>A0A517ZQ47</accession>
<evidence type="ECO:0000256" key="1">
    <source>
        <dbReference type="ARBA" id="ARBA00007613"/>
    </source>
</evidence>
<protein>
    <submittedName>
        <fullName evidence="3">Outer membrane protein OprM</fullName>
    </submittedName>
</protein>